<dbReference type="Proteomes" id="UP001432322">
    <property type="component" value="Unassembled WGS sequence"/>
</dbReference>
<name>A0AAV5WUW4_9BILA</name>
<accession>A0AAV5WUW4</accession>
<dbReference type="AlphaFoldDB" id="A0AAV5WUW4"/>
<feature type="non-terminal residue" evidence="1">
    <location>
        <position position="1"/>
    </location>
</feature>
<organism evidence="1 2">
    <name type="scientific">Pristionchus fissidentatus</name>
    <dbReference type="NCBI Taxonomy" id="1538716"/>
    <lineage>
        <taxon>Eukaryota</taxon>
        <taxon>Metazoa</taxon>
        <taxon>Ecdysozoa</taxon>
        <taxon>Nematoda</taxon>
        <taxon>Chromadorea</taxon>
        <taxon>Rhabditida</taxon>
        <taxon>Rhabditina</taxon>
        <taxon>Diplogasteromorpha</taxon>
        <taxon>Diplogasteroidea</taxon>
        <taxon>Neodiplogasteridae</taxon>
        <taxon>Pristionchus</taxon>
    </lineage>
</organism>
<gene>
    <name evidence="1" type="ORF">PFISCL1PPCAC_25662</name>
</gene>
<evidence type="ECO:0000313" key="1">
    <source>
        <dbReference type="EMBL" id="GMT34365.1"/>
    </source>
</evidence>
<protein>
    <submittedName>
        <fullName evidence="1">Uncharacterized protein</fullName>
    </submittedName>
</protein>
<comment type="caution">
    <text evidence="1">The sequence shown here is derived from an EMBL/GenBank/DDBJ whole genome shotgun (WGS) entry which is preliminary data.</text>
</comment>
<dbReference type="EMBL" id="BTSY01000006">
    <property type="protein sequence ID" value="GMT34365.1"/>
    <property type="molecule type" value="Genomic_DNA"/>
</dbReference>
<keyword evidence="2" id="KW-1185">Reference proteome</keyword>
<evidence type="ECO:0000313" key="2">
    <source>
        <dbReference type="Proteomes" id="UP001432322"/>
    </source>
</evidence>
<sequence length="76" mass="8551">FHDTSNLDSVSSLHLDELGVAFDAKGQAPSEKEHRRLSVVFRENHELLSNSVHIETSFAPAPHNLMNCLETSFFGW</sequence>
<reference evidence="1" key="1">
    <citation type="submission" date="2023-10" db="EMBL/GenBank/DDBJ databases">
        <title>Genome assembly of Pristionchus species.</title>
        <authorList>
            <person name="Yoshida K."/>
            <person name="Sommer R.J."/>
        </authorList>
    </citation>
    <scope>NUCLEOTIDE SEQUENCE</scope>
    <source>
        <strain evidence="1">RS5133</strain>
    </source>
</reference>
<proteinExistence type="predicted"/>